<evidence type="ECO:0008006" key="3">
    <source>
        <dbReference type="Google" id="ProtNLM"/>
    </source>
</evidence>
<dbReference type="AlphaFoldDB" id="A0A840X538"/>
<dbReference type="EMBL" id="JACHBS010000001">
    <property type="protein sequence ID" value="MBB5617623.1"/>
    <property type="molecule type" value="Genomic_DNA"/>
</dbReference>
<dbReference type="OrthoDB" id="9764804at2"/>
<name>A0A840X538_9MICO</name>
<sequence length="276" mass="28258">MTAAAVLSVGLAGCTSPTTETPIVVSHVHAVDYDLQRGSAYVATHDGVLSVAADGSVERIGQWAGDVMGMARLGDTIYFSGHPAPDENLPPNIGVYELSVPIGEFAPISLLGEVDFHSMTIAQSSDGMALAGIDSATGQVMVSRDGAQSWAAGMPIGARSLSWDANAESLYATTEQGLLVSTDDGMTFTAADGAPLLVLIASSPADVSTEAFLVGVDVDGYVHTSPDGVTWTSIGLAPALTDALAVGNDGSIVVAGIEGVHRSEDRGATWTMMAEF</sequence>
<gene>
    <name evidence="1" type="ORF">BJ959_001119</name>
</gene>
<dbReference type="SUPFAM" id="SSF110296">
    <property type="entry name" value="Oligoxyloglucan reducing end-specific cellobiohydrolase"/>
    <property type="match status" value="1"/>
</dbReference>
<protein>
    <recommendedName>
        <fullName evidence="3">Exo-alpha-sialidase</fullName>
    </recommendedName>
</protein>
<organism evidence="1 2">
    <name type="scientific">Microcella frigidaquae</name>
    <dbReference type="NCBI Taxonomy" id="424758"/>
    <lineage>
        <taxon>Bacteria</taxon>
        <taxon>Bacillati</taxon>
        <taxon>Actinomycetota</taxon>
        <taxon>Actinomycetes</taxon>
        <taxon>Micrococcales</taxon>
        <taxon>Microbacteriaceae</taxon>
        <taxon>Microcella</taxon>
    </lineage>
</organism>
<dbReference type="InterPro" id="IPR015943">
    <property type="entry name" value="WD40/YVTN_repeat-like_dom_sf"/>
</dbReference>
<evidence type="ECO:0000313" key="1">
    <source>
        <dbReference type="EMBL" id="MBB5617623.1"/>
    </source>
</evidence>
<dbReference type="Proteomes" id="UP000552883">
    <property type="component" value="Unassembled WGS sequence"/>
</dbReference>
<accession>A0A840X538</accession>
<comment type="caution">
    <text evidence="1">The sequence shown here is derived from an EMBL/GenBank/DDBJ whole genome shotgun (WGS) entry which is preliminary data.</text>
</comment>
<keyword evidence="2" id="KW-1185">Reference proteome</keyword>
<evidence type="ECO:0000313" key="2">
    <source>
        <dbReference type="Proteomes" id="UP000552883"/>
    </source>
</evidence>
<dbReference type="RefSeq" id="WP_153983085.1">
    <property type="nucleotide sequence ID" value="NZ_BAAANZ010000037.1"/>
</dbReference>
<proteinExistence type="predicted"/>
<dbReference type="Gene3D" id="2.130.10.10">
    <property type="entry name" value="YVTN repeat-like/Quinoprotein amine dehydrogenase"/>
    <property type="match status" value="1"/>
</dbReference>
<reference evidence="1 2" key="1">
    <citation type="submission" date="2020-08" db="EMBL/GenBank/DDBJ databases">
        <title>Sequencing the genomes of 1000 actinobacteria strains.</title>
        <authorList>
            <person name="Klenk H.-P."/>
        </authorList>
    </citation>
    <scope>NUCLEOTIDE SEQUENCE [LARGE SCALE GENOMIC DNA]</scope>
    <source>
        <strain evidence="1 2">DSM 23889</strain>
    </source>
</reference>